<name>A0ABT1AUY4_9FLAO</name>
<dbReference type="Gene3D" id="3.20.20.150">
    <property type="entry name" value="Divalent-metal-dependent TIM barrel enzymes"/>
    <property type="match status" value="1"/>
</dbReference>
<evidence type="ECO:0000313" key="2">
    <source>
        <dbReference type="Proteomes" id="UP001206312"/>
    </source>
</evidence>
<evidence type="ECO:0000313" key="1">
    <source>
        <dbReference type="EMBL" id="MCO5723797.1"/>
    </source>
</evidence>
<accession>A0ABT1AUY4</accession>
<keyword evidence="2" id="KW-1185">Reference proteome</keyword>
<reference evidence="1 2" key="1">
    <citation type="submission" date="2022-06" db="EMBL/GenBank/DDBJ databases">
        <authorList>
            <person name="Xuan X."/>
        </authorList>
    </citation>
    <scope>NUCLEOTIDE SEQUENCE [LARGE SCALE GENOMIC DNA]</scope>
    <source>
        <strain evidence="1 2">2V75</strain>
    </source>
</reference>
<protein>
    <submittedName>
        <fullName evidence="1">Metabolite traffic protein EboE</fullName>
    </submittedName>
</protein>
<gene>
    <name evidence="1" type="primary">eboE</name>
    <name evidence="1" type="ORF">NG653_02945</name>
</gene>
<dbReference type="EMBL" id="JAMXIB010000002">
    <property type="protein sequence ID" value="MCO5723797.1"/>
    <property type="molecule type" value="Genomic_DNA"/>
</dbReference>
<dbReference type="RefSeq" id="WP_252740176.1">
    <property type="nucleotide sequence ID" value="NZ_JAMXIB010000002.1"/>
</dbReference>
<proteinExistence type="predicted"/>
<dbReference type="InterPro" id="IPR036237">
    <property type="entry name" value="Xyl_isomerase-like_sf"/>
</dbReference>
<dbReference type="NCBIfam" id="NF035939">
    <property type="entry name" value="TIM_EboE"/>
    <property type="match status" value="1"/>
</dbReference>
<organism evidence="1 2">
    <name type="scientific">Robiginitalea marina</name>
    <dbReference type="NCBI Taxonomy" id="2954105"/>
    <lineage>
        <taxon>Bacteria</taxon>
        <taxon>Pseudomonadati</taxon>
        <taxon>Bacteroidota</taxon>
        <taxon>Flavobacteriia</taxon>
        <taxon>Flavobacteriales</taxon>
        <taxon>Flavobacteriaceae</taxon>
        <taxon>Robiginitalea</taxon>
    </lineage>
</organism>
<sequence length="398" mass="45205">MRLKDFHLTYCTNIHPGTTWEDTFDSLKTHLPGIREKVAPSKVFGIGLRLSNLASLQLSRGNALQEFREWLRKNDFYVFTMNGFPYGEFHGAPVKEKVHEPDWTHPERLAYTQRLFNQLSYLLPEGLEGGVSTSPIGYRHSYPTPGQKAGALAKGASQMARLVGDLYDKERESGVFLHLDIEPEPDGLLENSGEVLSFYRDYLIPAGQSFLQEALGLDAREAEAAVRRHVNLCFDICHFALAFESPREVLERMRQNGIRVGKVQVSAALRAVAGAGDFQEVIRALKPFDEPTYLHQVSLKTEEGLRTYRDLSDFLENPVPFSELRSHFHVPIFVNTYGVLGATQAEITEAASYFREHPECVHFEVETYTWEVLPSGLKQDLENSISRELQWFLNELNP</sequence>
<comment type="caution">
    <text evidence="1">The sequence shown here is derived from an EMBL/GenBank/DDBJ whole genome shotgun (WGS) entry which is preliminary data.</text>
</comment>
<dbReference type="Proteomes" id="UP001206312">
    <property type="component" value="Unassembled WGS sequence"/>
</dbReference>
<dbReference type="SUPFAM" id="SSF51658">
    <property type="entry name" value="Xylose isomerase-like"/>
    <property type="match status" value="1"/>
</dbReference>